<proteinExistence type="predicted"/>
<dbReference type="RefSeq" id="WP_166035076.1">
    <property type="nucleotide sequence ID" value="NZ_CP049887.1"/>
</dbReference>
<dbReference type="Proteomes" id="UP000501747">
    <property type="component" value="Chromosome"/>
</dbReference>
<dbReference type="EMBL" id="CP049887">
    <property type="protein sequence ID" value="QIL48944.1"/>
    <property type="molecule type" value="Genomic_DNA"/>
</dbReference>
<protein>
    <submittedName>
        <fullName evidence="1">Uncharacterized protein</fullName>
    </submittedName>
</protein>
<evidence type="ECO:0000313" key="2">
    <source>
        <dbReference type="Proteomes" id="UP000501747"/>
    </source>
</evidence>
<evidence type="ECO:0000313" key="1">
    <source>
        <dbReference type="EMBL" id="QIL48944.1"/>
    </source>
</evidence>
<dbReference type="AlphaFoldDB" id="A0A6G8AV55"/>
<organism evidence="1 2">
    <name type="scientific">Vagococcus hydrophili</name>
    <dbReference type="NCBI Taxonomy" id="2714947"/>
    <lineage>
        <taxon>Bacteria</taxon>
        <taxon>Bacillati</taxon>
        <taxon>Bacillota</taxon>
        <taxon>Bacilli</taxon>
        <taxon>Lactobacillales</taxon>
        <taxon>Enterococcaceae</taxon>
        <taxon>Vagococcus</taxon>
    </lineage>
</organism>
<reference evidence="1 2" key="1">
    <citation type="submission" date="2020-03" db="EMBL/GenBank/DDBJ databases">
        <title>Vagococcus sp. nov., isolated from beetles.</title>
        <authorList>
            <person name="Hyun D.-W."/>
            <person name="Bae J.-W."/>
        </authorList>
    </citation>
    <scope>NUCLEOTIDE SEQUENCE [LARGE SCALE GENOMIC DNA]</scope>
    <source>
        <strain evidence="1 2">HDW17B</strain>
    </source>
</reference>
<keyword evidence="2" id="KW-1185">Reference proteome</keyword>
<dbReference type="KEGG" id="vhy:G7082_10720"/>
<gene>
    <name evidence="1" type="ORF">G7082_10720</name>
</gene>
<sequence>MTENAIDKRRNASSSWSGFIHQGKVGFLVALRELKKCIKCKSENENYEEYKIFYENAEDFDIVDDKNNVISRHQVKAYYSSGEERESYSELFYIQTRKIKEVSTENEKIKEEEVIEISGYQIHSFDGKANILKVDVSENKRYVHVIKNVPDFYLTKKEYLDKYTENGKQKRKKYTENESKIRLYPYSETEGFCPLSTEDDDKIKEYCCTEIKEILKMLDSPLKETNKHPEDVYYKYVASILDNNIGTAHEKSIYPVISFEDIVNLITTEIAECDVYLTKNNLTYIWGEYKLECIDAGYEESILEDMELLILELLSKEKEDFEQFIRKINPHEPTSKKISIIFNQTVLRNILFLLFEELNKFNFDSAAYIDKNEETYRVSLISDIPAKVDQVIKKIIRSKETLRDSFDMNYLINQSISGIPISDKINGLGPDKSKINYKDEWKTGVNDSIFNQNMEFLDIGTSIEKIKEK</sequence>
<accession>A0A6G8AV55</accession>
<name>A0A6G8AV55_9ENTE</name>